<evidence type="ECO:0000256" key="1">
    <source>
        <dbReference type="SAM" id="Phobius"/>
    </source>
</evidence>
<proteinExistence type="predicted"/>
<feature type="transmembrane region" description="Helical" evidence="1">
    <location>
        <begin position="55"/>
        <end position="81"/>
    </location>
</feature>
<keyword evidence="1" id="KW-0472">Membrane</keyword>
<organism evidence="2 3">
    <name type="scientific">Chitinophaga barathri</name>
    <dbReference type="NCBI Taxonomy" id="1647451"/>
    <lineage>
        <taxon>Bacteria</taxon>
        <taxon>Pseudomonadati</taxon>
        <taxon>Bacteroidota</taxon>
        <taxon>Chitinophagia</taxon>
        <taxon>Chitinophagales</taxon>
        <taxon>Chitinophagaceae</taxon>
        <taxon>Chitinophaga</taxon>
    </lineage>
</organism>
<dbReference type="EMBL" id="RMBX01000005">
    <property type="protein sequence ID" value="RPD41202.1"/>
    <property type="molecule type" value="Genomic_DNA"/>
</dbReference>
<keyword evidence="1" id="KW-0812">Transmembrane</keyword>
<evidence type="ECO:0000313" key="3">
    <source>
        <dbReference type="Proteomes" id="UP000279089"/>
    </source>
</evidence>
<evidence type="ECO:0000313" key="2">
    <source>
        <dbReference type="EMBL" id="RPD41202.1"/>
    </source>
</evidence>
<gene>
    <name evidence="2" type="ORF">EG028_11010</name>
</gene>
<dbReference type="Proteomes" id="UP000279089">
    <property type="component" value="Unassembled WGS sequence"/>
</dbReference>
<dbReference type="OrthoDB" id="711075at2"/>
<comment type="caution">
    <text evidence="2">The sequence shown here is derived from an EMBL/GenBank/DDBJ whole genome shotgun (WGS) entry which is preliminary data.</text>
</comment>
<name>A0A3N4MBI4_9BACT</name>
<feature type="transmembrane region" description="Helical" evidence="1">
    <location>
        <begin position="25"/>
        <end position="43"/>
    </location>
</feature>
<reference evidence="3" key="1">
    <citation type="submission" date="2018-11" db="EMBL/GenBank/DDBJ databases">
        <title>Chitinophaga lutea sp.nov., isolate from arsenic contaminated soil.</title>
        <authorList>
            <person name="Zong Y."/>
        </authorList>
    </citation>
    <scope>NUCLEOTIDE SEQUENCE [LARGE SCALE GENOMIC DNA]</scope>
    <source>
        <strain evidence="3">YLT18</strain>
    </source>
</reference>
<accession>A0A3N4MBI4</accession>
<keyword evidence="1" id="KW-1133">Transmembrane helix</keyword>
<keyword evidence="3" id="KW-1185">Reference proteome</keyword>
<sequence length="165" mass="19195">MEKYQLTITPSELSIRPYFGYLPKIRLFAILFILTFSAAPFLRNLLILTSDVLKIVYVLGSILLLYAVYDYLFHASVRFLFDKRTRSIYKVNGIAFKKRLMAFDEMTVLTGSEYGLNTYAIGRKKKQFVKNYSISGPFGNSKKDRAREEEYVEKILNPILEFIKS</sequence>
<dbReference type="RefSeq" id="WP_120516496.1">
    <property type="nucleotide sequence ID" value="NZ_QXZY01000006.1"/>
</dbReference>
<dbReference type="AlphaFoldDB" id="A0A3N4MBI4"/>
<protein>
    <submittedName>
        <fullName evidence="2">Uncharacterized protein</fullName>
    </submittedName>
</protein>